<dbReference type="InterPro" id="IPR023485">
    <property type="entry name" value="Ptyr_pPase"/>
</dbReference>
<evidence type="ECO:0000256" key="1">
    <source>
        <dbReference type="SAM" id="SignalP"/>
    </source>
</evidence>
<accession>G8TRG0</accession>
<dbReference type="Pfam" id="PF01451">
    <property type="entry name" value="LMWPc"/>
    <property type="match status" value="1"/>
</dbReference>
<dbReference type="Proteomes" id="UP000005438">
    <property type="component" value="Chromosome"/>
</dbReference>
<feature type="signal peptide" evidence="1">
    <location>
        <begin position="1"/>
        <end position="26"/>
    </location>
</feature>
<feature type="domain" description="Phosphotyrosine protein phosphatase I" evidence="2">
    <location>
        <begin position="33"/>
        <end position="161"/>
    </location>
</feature>
<feature type="chain" id="PRO_5003518083" evidence="1">
    <location>
        <begin position="27"/>
        <end position="162"/>
    </location>
</feature>
<dbReference type="eggNOG" id="COG0394">
    <property type="taxonomic scope" value="Bacteria"/>
</dbReference>
<organism evidence="3 4">
    <name type="scientific">Niastella koreensis (strain DSM 17620 / KACC 11465 / NBRC 106392 / GR20-10)</name>
    <dbReference type="NCBI Taxonomy" id="700598"/>
    <lineage>
        <taxon>Bacteria</taxon>
        <taxon>Pseudomonadati</taxon>
        <taxon>Bacteroidota</taxon>
        <taxon>Chitinophagia</taxon>
        <taxon>Chitinophagales</taxon>
        <taxon>Chitinophagaceae</taxon>
        <taxon>Niastella</taxon>
    </lineage>
</organism>
<dbReference type="HOGENOM" id="CLU_1674754_0_0_10"/>
<dbReference type="SMART" id="SM00226">
    <property type="entry name" value="LMWPc"/>
    <property type="match status" value="1"/>
</dbReference>
<proteinExistence type="predicted"/>
<dbReference type="EMBL" id="CP003178">
    <property type="protein sequence ID" value="AEW01091.1"/>
    <property type="molecule type" value="Genomic_DNA"/>
</dbReference>
<protein>
    <submittedName>
        <fullName evidence="3">Protein-tyrosine phosphatase, low molecular weight</fullName>
    </submittedName>
</protein>
<reference evidence="3 4" key="1">
    <citation type="submission" date="2011-12" db="EMBL/GenBank/DDBJ databases">
        <title>The complete genome of Niastella koreensis GR20-10.</title>
        <authorList>
            <consortium name="US DOE Joint Genome Institute (JGI-PGF)"/>
            <person name="Lucas S."/>
            <person name="Han J."/>
            <person name="Lapidus A."/>
            <person name="Bruce D."/>
            <person name="Goodwin L."/>
            <person name="Pitluck S."/>
            <person name="Peters L."/>
            <person name="Kyrpides N."/>
            <person name="Mavromatis K."/>
            <person name="Ivanova N."/>
            <person name="Mikhailova N."/>
            <person name="Davenport K."/>
            <person name="Saunders E."/>
            <person name="Detter J.C."/>
            <person name="Tapia R."/>
            <person name="Han C."/>
            <person name="Land M."/>
            <person name="Hauser L."/>
            <person name="Markowitz V."/>
            <person name="Cheng J.-F."/>
            <person name="Hugenholtz P."/>
            <person name="Woyke T."/>
            <person name="Wu D."/>
            <person name="Tindall B."/>
            <person name="Pomrenke H."/>
            <person name="Brambilla E."/>
            <person name="Klenk H.-P."/>
            <person name="Eisen J.A."/>
        </authorList>
    </citation>
    <scope>NUCLEOTIDE SEQUENCE [LARGE SCALE GENOMIC DNA]</scope>
    <source>
        <strain evidence="4">DSM 17620 / KACC 11465 / NBRC 106392 / GR20-10</strain>
    </source>
</reference>
<dbReference type="KEGG" id="nko:Niako_4843"/>
<name>G8TRG0_NIAKG</name>
<gene>
    <name evidence="3" type="ordered locus">Niako_4843</name>
</gene>
<dbReference type="STRING" id="700598.Niako_4843"/>
<evidence type="ECO:0000313" key="3">
    <source>
        <dbReference type="EMBL" id="AEW01091.1"/>
    </source>
</evidence>
<evidence type="ECO:0000313" key="4">
    <source>
        <dbReference type="Proteomes" id="UP000005438"/>
    </source>
</evidence>
<dbReference type="RefSeq" id="WP_014221003.1">
    <property type="nucleotide sequence ID" value="NC_016609.1"/>
</dbReference>
<dbReference type="OrthoDB" id="9784339at2"/>
<evidence type="ECO:0000259" key="2">
    <source>
        <dbReference type="SMART" id="SM00226"/>
    </source>
</evidence>
<keyword evidence="1" id="KW-0732">Signal</keyword>
<dbReference type="AlphaFoldDB" id="G8TRG0"/>
<dbReference type="InterPro" id="IPR036196">
    <property type="entry name" value="Ptyr_pPase_sf"/>
</dbReference>
<dbReference type="Gene3D" id="3.40.50.2300">
    <property type="match status" value="1"/>
</dbReference>
<sequence length="162" mass="17797">MLLLNHVKKYLLLCCMTLLAICNGFSQDSTTSKTILFICEHGSFRSVVAAAAFNKMAKEQGLNIRAIARGTVPNKEVNPIVLSGLKQDGFSEITPVPQKISNEELGKASYVVTFCALPGDFHRPVSSEDWSTIPLVDGDYSGFRDSVLPRVRLLIGNLKKRP</sequence>
<dbReference type="SUPFAM" id="SSF52788">
    <property type="entry name" value="Phosphotyrosine protein phosphatases I"/>
    <property type="match status" value="1"/>
</dbReference>